<accession>A0ACC2H694</accession>
<evidence type="ECO:0000313" key="2">
    <source>
        <dbReference type="Proteomes" id="UP001157502"/>
    </source>
</evidence>
<protein>
    <submittedName>
        <fullName evidence="1">Uncharacterized protein</fullName>
    </submittedName>
</protein>
<dbReference type="Proteomes" id="UP001157502">
    <property type="component" value="Chromosome 5"/>
</dbReference>
<sequence>MGHRAVFQHDNDPKHTSKTKLREKVVPDGYSVQICSIAFSLYPLTMAQVDAACPPADRPPPYRGVTTTAPASFTRR</sequence>
<name>A0ACC2H694_DALPE</name>
<comment type="caution">
    <text evidence="1">The sequence shown here is derived from an EMBL/GenBank/DDBJ whole genome shotgun (WGS) entry which is preliminary data.</text>
</comment>
<evidence type="ECO:0000313" key="1">
    <source>
        <dbReference type="EMBL" id="KAJ8011432.1"/>
    </source>
</evidence>
<organism evidence="1 2">
    <name type="scientific">Dallia pectoralis</name>
    <name type="common">Alaska blackfish</name>
    <dbReference type="NCBI Taxonomy" id="75939"/>
    <lineage>
        <taxon>Eukaryota</taxon>
        <taxon>Metazoa</taxon>
        <taxon>Chordata</taxon>
        <taxon>Craniata</taxon>
        <taxon>Vertebrata</taxon>
        <taxon>Euteleostomi</taxon>
        <taxon>Actinopterygii</taxon>
        <taxon>Neopterygii</taxon>
        <taxon>Teleostei</taxon>
        <taxon>Protacanthopterygii</taxon>
        <taxon>Esociformes</taxon>
        <taxon>Umbridae</taxon>
        <taxon>Dallia</taxon>
    </lineage>
</organism>
<keyword evidence="2" id="KW-1185">Reference proteome</keyword>
<reference evidence="1" key="1">
    <citation type="submission" date="2021-05" db="EMBL/GenBank/DDBJ databases">
        <authorList>
            <person name="Pan Q."/>
            <person name="Jouanno E."/>
            <person name="Zahm M."/>
            <person name="Klopp C."/>
            <person name="Cabau C."/>
            <person name="Louis A."/>
            <person name="Berthelot C."/>
            <person name="Parey E."/>
            <person name="Roest Crollius H."/>
            <person name="Montfort J."/>
            <person name="Robinson-Rechavi M."/>
            <person name="Bouchez O."/>
            <person name="Lampietro C."/>
            <person name="Lopez Roques C."/>
            <person name="Donnadieu C."/>
            <person name="Postlethwait J."/>
            <person name="Bobe J."/>
            <person name="Dillon D."/>
            <person name="Chandos A."/>
            <person name="von Hippel F."/>
            <person name="Guiguen Y."/>
        </authorList>
    </citation>
    <scope>NUCLEOTIDE SEQUENCE</scope>
    <source>
        <strain evidence="1">YG-Jan2019</strain>
    </source>
</reference>
<proteinExistence type="predicted"/>
<gene>
    <name evidence="1" type="ORF">DPEC_G00058150</name>
</gene>
<dbReference type="EMBL" id="CM055732">
    <property type="protein sequence ID" value="KAJ8011432.1"/>
    <property type="molecule type" value="Genomic_DNA"/>
</dbReference>